<dbReference type="InterPro" id="IPR001172">
    <property type="entry name" value="FliN_T3SS_HrcQb"/>
</dbReference>
<evidence type="ECO:0000259" key="2">
    <source>
        <dbReference type="Pfam" id="PF01052"/>
    </source>
</evidence>
<dbReference type="EMBL" id="JBHRXE010000050">
    <property type="protein sequence ID" value="MFC3571211.1"/>
    <property type="molecule type" value="Genomic_DNA"/>
</dbReference>
<dbReference type="Gene3D" id="2.30.330.10">
    <property type="entry name" value="SpoA-like"/>
    <property type="match status" value="1"/>
</dbReference>
<comment type="similarity">
    <text evidence="1">Belongs to the FliN/MopA/SpaO family.</text>
</comment>
<dbReference type="InterPro" id="IPR001543">
    <property type="entry name" value="FliN-like_C"/>
</dbReference>
<gene>
    <name evidence="3" type="ORF">ACFOMP_17300</name>
</gene>
<dbReference type="Pfam" id="PF01052">
    <property type="entry name" value="FliMN_C"/>
    <property type="match status" value="1"/>
</dbReference>
<accession>A0ABV7S4M6</accession>
<dbReference type="Proteomes" id="UP001595596">
    <property type="component" value="Unassembled WGS sequence"/>
</dbReference>
<dbReference type="RefSeq" id="WP_379032799.1">
    <property type="nucleotide sequence ID" value="NZ_JBHRXE010000050.1"/>
</dbReference>
<dbReference type="SUPFAM" id="SSF101801">
    <property type="entry name" value="Surface presentation of antigens (SPOA)"/>
    <property type="match status" value="1"/>
</dbReference>
<keyword evidence="4" id="KW-1185">Reference proteome</keyword>
<keyword evidence="3" id="KW-0282">Flagellum</keyword>
<dbReference type="PRINTS" id="PR00956">
    <property type="entry name" value="FLGMOTORFLIN"/>
</dbReference>
<reference evidence="4" key="1">
    <citation type="journal article" date="2019" name="Int. J. Syst. Evol. Microbiol.">
        <title>The Global Catalogue of Microorganisms (GCM) 10K type strain sequencing project: providing services to taxonomists for standard genome sequencing and annotation.</title>
        <authorList>
            <consortium name="The Broad Institute Genomics Platform"/>
            <consortium name="The Broad Institute Genome Sequencing Center for Infectious Disease"/>
            <person name="Wu L."/>
            <person name="Ma J."/>
        </authorList>
    </citation>
    <scope>NUCLEOTIDE SEQUENCE [LARGE SCALE GENOMIC DNA]</scope>
    <source>
        <strain evidence="4">VKM B-3226</strain>
    </source>
</reference>
<dbReference type="PANTHER" id="PTHR30034:SF6">
    <property type="entry name" value="YOP PROTEINS TRANSLOCATION PROTEIN Q"/>
    <property type="match status" value="1"/>
</dbReference>
<dbReference type="PANTHER" id="PTHR30034">
    <property type="entry name" value="FLAGELLAR MOTOR SWITCH PROTEIN FLIM"/>
    <property type="match status" value="1"/>
</dbReference>
<keyword evidence="3" id="KW-0966">Cell projection</keyword>
<evidence type="ECO:0000256" key="1">
    <source>
        <dbReference type="ARBA" id="ARBA00009226"/>
    </source>
</evidence>
<proteinExistence type="inferred from homology"/>
<sequence>MTKDIRLPARRGTGAGNVAAARIEGIQKVFVEAPQPATLFMRRLDRDQAAIQNLLCRRRYSIRFRIGETSIHVAIRRSQAASSAYGWIEAELSGHFFRFGLPWTATRRITGVAAEAATPEDAALLLEDGLTTVLDELERQSGHTITFRRLLPAREPEPETRVDIWFGIEYSNRAEKASQRVQVPVELSPAAARTLAEILGQWQRPQQDYGVLSLRAGIEMGATPLTLAELASLDPGDAVIIDAADSAARIVVENQLFAAVTPSGSPDQWKMTSALQPLPPARSLPFTPHEIEKVMPDQDTPDDNAPKVQVERTEDRSSIGALDDLELSLSVRFGETLVTLQDLRNAGPGTIFTLDRPDGTLVEMMVNGKVIGTGDLISVAGQRAVEIRSLFRESGS</sequence>
<evidence type="ECO:0000313" key="3">
    <source>
        <dbReference type="EMBL" id="MFC3571211.1"/>
    </source>
</evidence>
<evidence type="ECO:0000313" key="4">
    <source>
        <dbReference type="Proteomes" id="UP001595596"/>
    </source>
</evidence>
<feature type="domain" description="Flagellar motor switch protein FliN-like C-terminal" evidence="2">
    <location>
        <begin position="322"/>
        <end position="389"/>
    </location>
</feature>
<protein>
    <submittedName>
        <fullName evidence="3">FliM/FliN family flagellar motor switch protein</fullName>
    </submittedName>
</protein>
<keyword evidence="3" id="KW-0969">Cilium</keyword>
<dbReference type="InterPro" id="IPR036429">
    <property type="entry name" value="SpoA-like_sf"/>
</dbReference>
<organism evidence="3 4">
    <name type="scientific">Paracoccus simplex</name>
    <dbReference type="NCBI Taxonomy" id="2086346"/>
    <lineage>
        <taxon>Bacteria</taxon>
        <taxon>Pseudomonadati</taxon>
        <taxon>Pseudomonadota</taxon>
        <taxon>Alphaproteobacteria</taxon>
        <taxon>Rhodobacterales</taxon>
        <taxon>Paracoccaceae</taxon>
        <taxon>Paracoccus</taxon>
    </lineage>
</organism>
<name>A0ABV7S4M6_9RHOB</name>
<comment type="caution">
    <text evidence="3">The sequence shown here is derived from an EMBL/GenBank/DDBJ whole genome shotgun (WGS) entry which is preliminary data.</text>
</comment>